<proteinExistence type="predicted"/>
<dbReference type="Proteomes" id="UP000198284">
    <property type="component" value="Unassembled WGS sequence"/>
</dbReference>
<feature type="signal peptide" evidence="1">
    <location>
        <begin position="1"/>
        <end position="24"/>
    </location>
</feature>
<sequence length="195" mass="18705">MSNAFWPSRRAAALLAVAASVGLAACGGSSSVTGALLSGTISGLTADGLVLTSGGSNLAVAANSTAFTFTGRLTLGGTYAVSVKTQPTGLVCRVANATGTAVGDITNIAVTCAPAHSVGGSVTGLVASGLVLANGSDNVSVPANSTSFVFPAKVGEGSSYGVTVLTQPAGQTCTVANGASFVGQSDVTSVQVSCI</sequence>
<feature type="chain" id="PRO_5012218539" evidence="1">
    <location>
        <begin position="25"/>
        <end position="195"/>
    </location>
</feature>
<reference evidence="2 3" key="1">
    <citation type="submission" date="2017-06" db="EMBL/GenBank/DDBJ databases">
        <authorList>
            <person name="Kim H.J."/>
            <person name="Triplett B.A."/>
        </authorList>
    </citation>
    <scope>NUCLEOTIDE SEQUENCE [LARGE SCALE GENOMIC DNA]</scope>
    <source>
        <strain evidence="2 3">U15</strain>
    </source>
</reference>
<organism evidence="2 3">
    <name type="scientific">Noviherbaspirillum humi</name>
    <dbReference type="NCBI Taxonomy" id="1688639"/>
    <lineage>
        <taxon>Bacteria</taxon>
        <taxon>Pseudomonadati</taxon>
        <taxon>Pseudomonadota</taxon>
        <taxon>Betaproteobacteria</taxon>
        <taxon>Burkholderiales</taxon>
        <taxon>Oxalobacteraceae</taxon>
        <taxon>Noviherbaspirillum</taxon>
    </lineage>
</organism>
<evidence type="ECO:0000313" key="3">
    <source>
        <dbReference type="Proteomes" id="UP000198284"/>
    </source>
</evidence>
<evidence type="ECO:0000256" key="1">
    <source>
        <dbReference type="SAM" id="SignalP"/>
    </source>
</evidence>
<keyword evidence="1" id="KW-0732">Signal</keyword>
<dbReference type="AlphaFoldDB" id="A0A239HQX3"/>
<dbReference type="EMBL" id="FZOT01000007">
    <property type="protein sequence ID" value="SNS83680.1"/>
    <property type="molecule type" value="Genomic_DNA"/>
</dbReference>
<evidence type="ECO:0000313" key="2">
    <source>
        <dbReference type="EMBL" id="SNS83680.1"/>
    </source>
</evidence>
<name>A0A239HQX3_9BURK</name>
<dbReference type="RefSeq" id="WP_089399709.1">
    <property type="nucleotide sequence ID" value="NZ_FZOT01000007.1"/>
</dbReference>
<protein>
    <submittedName>
        <fullName evidence="2">Uncharacterized protein</fullName>
    </submittedName>
</protein>
<accession>A0A239HQX3</accession>
<keyword evidence="3" id="KW-1185">Reference proteome</keyword>
<dbReference type="OrthoDB" id="8924315at2"/>
<gene>
    <name evidence="2" type="ORF">SAMN06265795_107120</name>
</gene>